<dbReference type="EMBL" id="SMLW01000632">
    <property type="protein sequence ID" value="MTI27535.1"/>
    <property type="molecule type" value="Genomic_DNA"/>
</dbReference>
<protein>
    <recommendedName>
        <fullName evidence="3">Addiction module protein</fullName>
    </recommendedName>
</protein>
<proteinExistence type="predicted"/>
<evidence type="ECO:0000313" key="2">
    <source>
        <dbReference type="Proteomes" id="UP000798808"/>
    </source>
</evidence>
<evidence type="ECO:0008006" key="3">
    <source>
        <dbReference type="Google" id="ProtNLM"/>
    </source>
</evidence>
<reference evidence="1 2" key="1">
    <citation type="submission" date="2019-02" db="EMBL/GenBank/DDBJ databases">
        <authorList>
            <person name="Goldberg S.R."/>
            <person name="Haltli B.A."/>
            <person name="Correa H."/>
            <person name="Russell K.G."/>
        </authorList>
    </citation>
    <scope>NUCLEOTIDE SEQUENCE [LARGE SCALE GENOMIC DNA]</scope>
    <source>
        <strain evidence="1 2">JCM 16186</strain>
    </source>
</reference>
<gene>
    <name evidence="1" type="ORF">E1163_21440</name>
</gene>
<comment type="caution">
    <text evidence="1">The sequence shown here is derived from an EMBL/GenBank/DDBJ whole genome shotgun (WGS) entry which is preliminary data.</text>
</comment>
<organism evidence="1 2">
    <name type="scientific">Fulvivirga kasyanovii</name>
    <dbReference type="NCBI Taxonomy" id="396812"/>
    <lineage>
        <taxon>Bacteria</taxon>
        <taxon>Pseudomonadati</taxon>
        <taxon>Bacteroidota</taxon>
        <taxon>Cytophagia</taxon>
        <taxon>Cytophagales</taxon>
        <taxon>Fulvivirgaceae</taxon>
        <taxon>Fulvivirga</taxon>
    </lineage>
</organism>
<accession>A0ABW9RUQ4</accession>
<name>A0ABW9RUQ4_9BACT</name>
<dbReference type="RefSeq" id="WP_155174535.1">
    <property type="nucleotide sequence ID" value="NZ_BAAAFL010000027.1"/>
</dbReference>
<dbReference type="Proteomes" id="UP000798808">
    <property type="component" value="Unassembled WGS sequence"/>
</dbReference>
<evidence type="ECO:0000313" key="1">
    <source>
        <dbReference type="EMBL" id="MTI27535.1"/>
    </source>
</evidence>
<keyword evidence="2" id="KW-1185">Reference proteome</keyword>
<sequence length="77" mass="9083">MDIQSEKLAFIQWFSGLNDLSTVKEFLALKKEKETDFWDELSPEDQVAINEGLEQLDNGQYISHESVREDIKKRFNF</sequence>